<dbReference type="eggNOG" id="COG0583">
    <property type="taxonomic scope" value="Bacteria"/>
</dbReference>
<name>B8CT06_SHEPW</name>
<dbReference type="OrthoDB" id="6268440at2"/>
<dbReference type="RefSeq" id="WP_020914122.1">
    <property type="nucleotide sequence ID" value="NC_011566.1"/>
</dbReference>
<dbReference type="STRING" id="225849.swp_4119"/>
<dbReference type="InterPro" id="IPR036390">
    <property type="entry name" value="WH_DNA-bd_sf"/>
</dbReference>
<evidence type="ECO:0000256" key="3">
    <source>
        <dbReference type="ARBA" id="ARBA00023125"/>
    </source>
</evidence>
<dbReference type="Gene3D" id="3.40.190.10">
    <property type="entry name" value="Periplasmic binding protein-like II"/>
    <property type="match status" value="2"/>
</dbReference>
<dbReference type="PANTHER" id="PTHR30118">
    <property type="entry name" value="HTH-TYPE TRANSCRIPTIONAL REGULATOR LEUO-RELATED"/>
    <property type="match status" value="1"/>
</dbReference>
<evidence type="ECO:0000256" key="4">
    <source>
        <dbReference type="ARBA" id="ARBA00023163"/>
    </source>
</evidence>
<reference evidence="6 7" key="1">
    <citation type="journal article" date="2008" name="PLoS ONE">
        <title>Environmental adaptation: genomic analysis of the piezotolerant and psychrotolerant deep-sea iron reducing bacterium Shewanella piezotolerans WP3.</title>
        <authorList>
            <person name="Wang F."/>
            <person name="Wang J."/>
            <person name="Jian H."/>
            <person name="Zhang B."/>
            <person name="Li S."/>
            <person name="Wang F."/>
            <person name="Zeng X."/>
            <person name="Gao L."/>
            <person name="Bartlett D.H."/>
            <person name="Yu J."/>
            <person name="Hu S."/>
            <person name="Xiao X."/>
        </authorList>
    </citation>
    <scope>NUCLEOTIDE SEQUENCE [LARGE SCALE GENOMIC DNA]</scope>
    <source>
        <strain evidence="7">WP3 / JCM 13877</strain>
    </source>
</reference>
<comment type="similarity">
    <text evidence="1">Belongs to the LysR transcriptional regulatory family.</text>
</comment>
<feature type="domain" description="HTH lysR-type" evidence="5">
    <location>
        <begin position="9"/>
        <end position="66"/>
    </location>
</feature>
<dbReference type="InterPro" id="IPR036388">
    <property type="entry name" value="WH-like_DNA-bd_sf"/>
</dbReference>
<accession>B8CT06</accession>
<gene>
    <name evidence="6" type="ordered locus">swp_4119</name>
</gene>
<dbReference type="PROSITE" id="PS50931">
    <property type="entry name" value="HTH_LYSR"/>
    <property type="match status" value="1"/>
</dbReference>
<dbReference type="SUPFAM" id="SSF53850">
    <property type="entry name" value="Periplasmic binding protein-like II"/>
    <property type="match status" value="1"/>
</dbReference>
<dbReference type="SUPFAM" id="SSF46785">
    <property type="entry name" value="Winged helix' DNA-binding domain"/>
    <property type="match status" value="1"/>
</dbReference>
<dbReference type="Pfam" id="PF00126">
    <property type="entry name" value="HTH_1"/>
    <property type="match status" value="1"/>
</dbReference>
<evidence type="ECO:0000313" key="7">
    <source>
        <dbReference type="Proteomes" id="UP000000753"/>
    </source>
</evidence>
<evidence type="ECO:0000313" key="6">
    <source>
        <dbReference type="EMBL" id="ACJ30782.1"/>
    </source>
</evidence>
<keyword evidence="4" id="KW-0804">Transcription</keyword>
<evidence type="ECO:0000256" key="2">
    <source>
        <dbReference type="ARBA" id="ARBA00023015"/>
    </source>
</evidence>
<evidence type="ECO:0000259" key="5">
    <source>
        <dbReference type="PROSITE" id="PS50931"/>
    </source>
</evidence>
<protein>
    <submittedName>
        <fullName evidence="6">Regulatory protein, LysR</fullName>
    </submittedName>
</protein>
<dbReference type="InterPro" id="IPR000847">
    <property type="entry name" value="LysR_HTH_N"/>
</dbReference>
<dbReference type="AlphaFoldDB" id="B8CT06"/>
<organism evidence="6 7">
    <name type="scientific">Shewanella piezotolerans (strain WP3 / JCM 13877)</name>
    <dbReference type="NCBI Taxonomy" id="225849"/>
    <lineage>
        <taxon>Bacteria</taxon>
        <taxon>Pseudomonadati</taxon>
        <taxon>Pseudomonadota</taxon>
        <taxon>Gammaproteobacteria</taxon>
        <taxon>Alteromonadales</taxon>
        <taxon>Shewanellaceae</taxon>
        <taxon>Shewanella</taxon>
    </lineage>
</organism>
<dbReference type="GO" id="GO:0003677">
    <property type="term" value="F:DNA binding"/>
    <property type="evidence" value="ECO:0007669"/>
    <property type="project" value="UniProtKB-KW"/>
</dbReference>
<dbReference type="InterPro" id="IPR050389">
    <property type="entry name" value="LysR-type_TF"/>
</dbReference>
<dbReference type="Proteomes" id="UP000000753">
    <property type="component" value="Chromosome"/>
</dbReference>
<keyword evidence="2" id="KW-0805">Transcription regulation</keyword>
<evidence type="ECO:0000256" key="1">
    <source>
        <dbReference type="ARBA" id="ARBA00009437"/>
    </source>
</evidence>
<dbReference type="EMBL" id="CP000472">
    <property type="protein sequence ID" value="ACJ30782.1"/>
    <property type="molecule type" value="Genomic_DNA"/>
</dbReference>
<dbReference type="PANTHER" id="PTHR30118:SF11">
    <property type="entry name" value="HTH-TYPE TRANSCRIPTIONAL REGULATOR YIDZ"/>
    <property type="match status" value="1"/>
</dbReference>
<keyword evidence="3" id="KW-0238">DNA-binding</keyword>
<dbReference type="Gene3D" id="1.10.10.10">
    <property type="entry name" value="Winged helix-like DNA-binding domain superfamily/Winged helix DNA-binding domain"/>
    <property type="match status" value="1"/>
</dbReference>
<proteinExistence type="inferred from homology"/>
<dbReference type="HOGENOM" id="CLU_039613_39_1_6"/>
<dbReference type="KEGG" id="swp:swp_4119"/>
<sequence length="326" mass="37056">MQNITIENLDILSISILVNLYEQHSATYVAKKMNIPAPKVSRCLQNARVIFNNPLFIRKKHGLVPNEFTQKLYPIAKELLQCSEHLQQLSTSVTALSSKQINIYASDMLAQHLHQQLNQAIELSEIHVSYKLHTQSINTFADIESGVLDVALITESNQQLLQFYANALEVTPLQKLNHMYLISDAFHPILKRDLDLDTIADYPYVSAQDLATPTSVDPFIFYCQQHHIQCRLANTENVENRLSFHDLQPLLVQTDHLALLPYSKVYDHSNLLPGLHVCCLSEMETNRLYLSQPHPTLYLIKAKSNRSSTLGDISKAINRIISHGLH</sequence>
<keyword evidence="7" id="KW-1185">Reference proteome</keyword>
<dbReference type="GO" id="GO:0003700">
    <property type="term" value="F:DNA-binding transcription factor activity"/>
    <property type="evidence" value="ECO:0007669"/>
    <property type="project" value="InterPro"/>
</dbReference>